<dbReference type="GO" id="GO:0004190">
    <property type="term" value="F:aspartic-type endopeptidase activity"/>
    <property type="evidence" value="ECO:0007669"/>
    <property type="project" value="InterPro"/>
</dbReference>
<protein>
    <submittedName>
        <fullName evidence="6">Aspartic-type endopeptidase opsB</fullName>
    </submittedName>
</protein>
<keyword evidence="4" id="KW-1133">Transmembrane helix</keyword>
<feature type="transmembrane region" description="Helical" evidence="4">
    <location>
        <begin position="335"/>
        <end position="357"/>
    </location>
</feature>
<sequence>MGIVYNFTTDSGVLGLGFPNYVSGSAEYGLTWALVDQGVAVTEAFSVWLAGWLDHIATGSLLFGAVDSNKYTGSLKSVDMVYRDIAYQGPRIRLSCVKASSESGDNIMMEFEDEPLPVALKLGTSFSTFPQMLAEAIWRVVGAQYIEACNCPAVPCQLRSGYSTFNYGFAGRTGPQITMHLWSMVIEQEVQDLQINNTDGEPLCAFSILNGSEPNNYSLGEDFLRNAYAVFDLHNNKVALAQARTDSDALYNSNVVHFAGYGAPIPSAWSAIEKPMVIPPASPSSTILSSITTTYGAASDIVQALMTDSPDLIQTRYVNGNPDVQTYGFNKASEIGVALAATLVAVVTVAVVYMIYYRQMKLKLGLKGLQSTHPTRSPPQPSGINPSAPERETEPQQVLHVATNTSAVGDAAPTIGLAELMASSADLSIQKGDDREPKSPTVLAEMKAKDHISDEKVLGTWAALWRTQSGGRATGSGLNFDSASGHRLPP</sequence>
<name>A0A194VW78_CYTMA</name>
<evidence type="ECO:0000256" key="1">
    <source>
        <dbReference type="ARBA" id="ARBA00007447"/>
    </source>
</evidence>
<dbReference type="Pfam" id="PF00026">
    <property type="entry name" value="Asp"/>
    <property type="match status" value="1"/>
</dbReference>
<dbReference type="AlphaFoldDB" id="A0A194VW78"/>
<dbReference type="EMBL" id="CM003101">
    <property type="protein sequence ID" value="KUI68469.1"/>
    <property type="molecule type" value="Genomic_DNA"/>
</dbReference>
<feature type="disulfide bond" evidence="2">
    <location>
        <begin position="156"/>
        <end position="204"/>
    </location>
</feature>
<feature type="region of interest" description="Disordered" evidence="3">
    <location>
        <begin position="468"/>
        <end position="490"/>
    </location>
</feature>
<feature type="region of interest" description="Disordered" evidence="3">
    <location>
        <begin position="370"/>
        <end position="395"/>
    </location>
</feature>
<evidence type="ECO:0000256" key="2">
    <source>
        <dbReference type="PIRSR" id="PIRSR601461-2"/>
    </source>
</evidence>
<keyword evidence="4" id="KW-0812">Transmembrane</keyword>
<evidence type="ECO:0000259" key="5">
    <source>
        <dbReference type="PROSITE" id="PS51767"/>
    </source>
</evidence>
<gene>
    <name evidence="6" type="ORF">VM1G_03754</name>
</gene>
<dbReference type="Gene3D" id="2.40.70.10">
    <property type="entry name" value="Acid Proteases"/>
    <property type="match status" value="1"/>
</dbReference>
<dbReference type="InterPro" id="IPR021109">
    <property type="entry name" value="Peptidase_aspartic_dom_sf"/>
</dbReference>
<keyword evidence="4" id="KW-0472">Membrane</keyword>
<dbReference type="InterPro" id="IPR033121">
    <property type="entry name" value="PEPTIDASE_A1"/>
</dbReference>
<dbReference type="OrthoDB" id="771136at2759"/>
<comment type="similarity">
    <text evidence="1">Belongs to the peptidase A1 family.</text>
</comment>
<dbReference type="SMR" id="A0A194VW78"/>
<dbReference type="Proteomes" id="UP000078559">
    <property type="component" value="Chromosome 4"/>
</dbReference>
<proteinExistence type="inferred from homology"/>
<dbReference type="PANTHER" id="PTHR47966:SF65">
    <property type="entry name" value="ASPARTIC-TYPE ENDOPEPTIDASE"/>
    <property type="match status" value="1"/>
</dbReference>
<evidence type="ECO:0000256" key="3">
    <source>
        <dbReference type="SAM" id="MobiDB-lite"/>
    </source>
</evidence>
<dbReference type="PROSITE" id="PS51767">
    <property type="entry name" value="PEPTIDASE_A1"/>
    <property type="match status" value="1"/>
</dbReference>
<dbReference type="PRINTS" id="PR00792">
    <property type="entry name" value="PEPSIN"/>
</dbReference>
<dbReference type="InterPro" id="IPR001461">
    <property type="entry name" value="Aspartic_peptidase_A1"/>
</dbReference>
<reference evidence="6" key="1">
    <citation type="submission" date="2014-12" db="EMBL/GenBank/DDBJ databases">
        <title>Genome Sequence of Valsa Canker Pathogens Uncovers a Specific Adaption of Colonization on Woody Bark.</title>
        <authorList>
            <person name="Yin Z."/>
            <person name="Liu H."/>
            <person name="Gao X."/>
            <person name="Li Z."/>
            <person name="Song N."/>
            <person name="Ke X."/>
            <person name="Dai Q."/>
            <person name="Wu Y."/>
            <person name="Sun Y."/>
            <person name="Xu J.-R."/>
            <person name="Kang Z.K."/>
            <person name="Wang L."/>
            <person name="Huang L."/>
        </authorList>
    </citation>
    <scope>NUCLEOTIDE SEQUENCE [LARGE SCALE GENOMIC DNA]</scope>
    <source>
        <strain evidence="6">03-8</strain>
    </source>
</reference>
<feature type="compositionally biased region" description="Polar residues" evidence="3">
    <location>
        <begin position="468"/>
        <end position="482"/>
    </location>
</feature>
<dbReference type="SUPFAM" id="SSF50630">
    <property type="entry name" value="Acid proteases"/>
    <property type="match status" value="1"/>
</dbReference>
<dbReference type="PANTHER" id="PTHR47966">
    <property type="entry name" value="BETA-SITE APP-CLEAVING ENZYME, ISOFORM A-RELATED"/>
    <property type="match status" value="1"/>
</dbReference>
<accession>A0A194VW78</accession>
<evidence type="ECO:0000313" key="7">
    <source>
        <dbReference type="Proteomes" id="UP000078559"/>
    </source>
</evidence>
<keyword evidence="7" id="KW-1185">Reference proteome</keyword>
<dbReference type="GO" id="GO:0006508">
    <property type="term" value="P:proteolysis"/>
    <property type="evidence" value="ECO:0007669"/>
    <property type="project" value="InterPro"/>
</dbReference>
<evidence type="ECO:0000313" key="6">
    <source>
        <dbReference type="EMBL" id="KUI68469.1"/>
    </source>
</evidence>
<organism evidence="6 7">
    <name type="scientific">Cytospora mali</name>
    <name type="common">Apple Valsa canker fungus</name>
    <name type="synonym">Valsa mali</name>
    <dbReference type="NCBI Taxonomy" id="578113"/>
    <lineage>
        <taxon>Eukaryota</taxon>
        <taxon>Fungi</taxon>
        <taxon>Dikarya</taxon>
        <taxon>Ascomycota</taxon>
        <taxon>Pezizomycotina</taxon>
        <taxon>Sordariomycetes</taxon>
        <taxon>Sordariomycetidae</taxon>
        <taxon>Diaporthales</taxon>
        <taxon>Cytosporaceae</taxon>
        <taxon>Cytospora</taxon>
    </lineage>
</organism>
<keyword evidence="2" id="KW-1015">Disulfide bond</keyword>
<feature type="domain" description="Peptidase A1" evidence="5">
    <location>
        <begin position="1"/>
        <end position="241"/>
    </location>
</feature>
<evidence type="ECO:0000256" key="4">
    <source>
        <dbReference type="SAM" id="Phobius"/>
    </source>
</evidence>